<dbReference type="NCBIfam" id="TIGR01439">
    <property type="entry name" value="lp_hng_hel_AbrB"/>
    <property type="match status" value="1"/>
</dbReference>
<dbReference type="SMART" id="SM00966">
    <property type="entry name" value="SpoVT_AbrB"/>
    <property type="match status" value="1"/>
</dbReference>
<dbReference type="InterPro" id="IPR037914">
    <property type="entry name" value="SpoVT-AbrB_sf"/>
</dbReference>
<dbReference type="Proteomes" id="UP000199206">
    <property type="component" value="Unassembled WGS sequence"/>
</dbReference>
<reference evidence="4" key="1">
    <citation type="submission" date="2016-10" db="EMBL/GenBank/DDBJ databases">
        <authorList>
            <person name="Varghese N."/>
            <person name="Submissions S."/>
        </authorList>
    </citation>
    <scope>NUCLEOTIDE SEQUENCE [LARGE SCALE GENOMIC DNA]</scope>
    <source>
        <strain evidence="4">S6-262</strain>
    </source>
</reference>
<dbReference type="Gene3D" id="2.10.260.10">
    <property type="match status" value="1"/>
</dbReference>
<dbReference type="InterPro" id="IPR007159">
    <property type="entry name" value="SpoVT-AbrB_dom"/>
</dbReference>
<protein>
    <submittedName>
        <fullName evidence="3">Antitoxin PrlF</fullName>
    </submittedName>
</protein>
<keyword evidence="4" id="KW-1185">Reference proteome</keyword>
<accession>A0A1H8IRK3</accession>
<dbReference type="STRING" id="1166340.SAMN05192583_3363"/>
<dbReference type="Pfam" id="PF15937">
    <property type="entry name" value="PrlF_antitoxin"/>
    <property type="match status" value="1"/>
</dbReference>
<dbReference type="InterPro" id="IPR031848">
    <property type="entry name" value="PrlF_antitoxin"/>
</dbReference>
<sequence>MATIVQERSRITAKGQTTVPKAVRQALGVSYGGEIAFVVDENGVSVRRVENEEADPVIGTFLGFLEQDMLRNPQNVIAFPPSLADRMAALTEQVRIDPDEVIDGPVAL</sequence>
<gene>
    <name evidence="3" type="ORF">SAMN05192583_3363</name>
</gene>
<dbReference type="AlphaFoldDB" id="A0A1H8IRK3"/>
<evidence type="ECO:0000256" key="1">
    <source>
        <dbReference type="PROSITE-ProRule" id="PRU01076"/>
    </source>
</evidence>
<dbReference type="OrthoDB" id="9809003at2"/>
<dbReference type="SUPFAM" id="SSF89447">
    <property type="entry name" value="AbrB/MazE/MraZ-like"/>
    <property type="match status" value="1"/>
</dbReference>
<keyword evidence="1" id="KW-0238">DNA-binding</keyword>
<evidence type="ECO:0000259" key="2">
    <source>
        <dbReference type="PROSITE" id="PS51740"/>
    </source>
</evidence>
<evidence type="ECO:0000313" key="4">
    <source>
        <dbReference type="Proteomes" id="UP000199206"/>
    </source>
</evidence>
<proteinExistence type="predicted"/>
<dbReference type="RefSeq" id="WP_093666866.1">
    <property type="nucleotide sequence ID" value="NZ_FOCF01000010.1"/>
</dbReference>
<dbReference type="GO" id="GO:0003677">
    <property type="term" value="F:DNA binding"/>
    <property type="evidence" value="ECO:0007669"/>
    <property type="project" value="UniProtKB-UniRule"/>
</dbReference>
<dbReference type="GO" id="GO:0003700">
    <property type="term" value="F:DNA-binding transcription factor activity"/>
    <property type="evidence" value="ECO:0007669"/>
    <property type="project" value="InterPro"/>
</dbReference>
<name>A0A1H8IRK3_9SPHN</name>
<evidence type="ECO:0000313" key="3">
    <source>
        <dbReference type="EMBL" id="SEN70308.1"/>
    </source>
</evidence>
<dbReference type="GO" id="GO:0097351">
    <property type="term" value="F:toxin sequestering activity"/>
    <property type="evidence" value="ECO:0007669"/>
    <property type="project" value="InterPro"/>
</dbReference>
<feature type="domain" description="SpoVT-AbrB" evidence="2">
    <location>
        <begin position="6"/>
        <end position="51"/>
    </location>
</feature>
<dbReference type="PROSITE" id="PS51740">
    <property type="entry name" value="SPOVT_ABRB"/>
    <property type="match status" value="1"/>
</dbReference>
<dbReference type="GO" id="GO:0001558">
    <property type="term" value="P:regulation of cell growth"/>
    <property type="evidence" value="ECO:0007669"/>
    <property type="project" value="InterPro"/>
</dbReference>
<dbReference type="EMBL" id="FOCF01000010">
    <property type="protein sequence ID" value="SEN70308.1"/>
    <property type="molecule type" value="Genomic_DNA"/>
</dbReference>
<organism evidence="3 4">
    <name type="scientific">Sphingomonas gellani</name>
    <dbReference type="NCBI Taxonomy" id="1166340"/>
    <lineage>
        <taxon>Bacteria</taxon>
        <taxon>Pseudomonadati</taxon>
        <taxon>Pseudomonadota</taxon>
        <taxon>Alphaproteobacteria</taxon>
        <taxon>Sphingomonadales</taxon>
        <taxon>Sphingomonadaceae</taxon>
        <taxon>Sphingomonas</taxon>
    </lineage>
</organism>